<dbReference type="InterPro" id="IPR000742">
    <property type="entry name" value="EGF"/>
</dbReference>
<dbReference type="Pfam" id="PF07645">
    <property type="entry name" value="EGF_CA"/>
    <property type="match status" value="2"/>
</dbReference>
<dbReference type="AlphaFoldDB" id="A0A3Q4HYM7"/>
<comment type="subcellular location">
    <subcellularLocation>
        <location evidence="1">Cell membrane</location>
        <topology evidence="1">Multi-pass membrane protein</topology>
    </subcellularLocation>
</comment>
<dbReference type="PROSITE" id="PS50221">
    <property type="entry name" value="GAIN_B"/>
    <property type="match status" value="1"/>
</dbReference>
<evidence type="ECO:0000259" key="16">
    <source>
        <dbReference type="PROSITE" id="PS50261"/>
    </source>
</evidence>
<evidence type="ECO:0000256" key="10">
    <source>
        <dbReference type="ARBA" id="ARBA00023180"/>
    </source>
</evidence>
<accession>A0A3Q4HYM7</accession>
<dbReference type="GO" id="GO:0007189">
    <property type="term" value="P:adenylate cyclase-activating G protein-coupled receptor signaling pathway"/>
    <property type="evidence" value="ECO:0007669"/>
    <property type="project" value="TreeGrafter"/>
</dbReference>
<dbReference type="PROSITE" id="PS01187">
    <property type="entry name" value="EGF_CA"/>
    <property type="match status" value="1"/>
</dbReference>
<dbReference type="Pfam" id="PF00002">
    <property type="entry name" value="7tm_2"/>
    <property type="match status" value="1"/>
</dbReference>
<dbReference type="GO" id="GO:0007166">
    <property type="term" value="P:cell surface receptor signaling pathway"/>
    <property type="evidence" value="ECO:0007669"/>
    <property type="project" value="InterPro"/>
</dbReference>
<dbReference type="InterPro" id="IPR001740">
    <property type="entry name" value="GPCR_2_EMR1-like_rcpt"/>
</dbReference>
<evidence type="ECO:0000313" key="17">
    <source>
        <dbReference type="Ensembl" id="ENSNBRP00000026373.1"/>
    </source>
</evidence>
<feature type="transmembrane region" description="Helical" evidence="13">
    <location>
        <begin position="326"/>
        <end position="345"/>
    </location>
</feature>
<feature type="transmembrane region" description="Helical" evidence="13">
    <location>
        <begin position="293"/>
        <end position="314"/>
    </location>
</feature>
<keyword evidence="4 13" id="KW-0812">Transmembrane</keyword>
<evidence type="ECO:0000256" key="7">
    <source>
        <dbReference type="ARBA" id="ARBA00023136"/>
    </source>
</evidence>
<dbReference type="GeneTree" id="ENSGT00940000160578"/>
<keyword evidence="6" id="KW-0297">G-protein coupled receptor</keyword>
<feature type="transmembrane region" description="Helical" evidence="13">
    <location>
        <begin position="357"/>
        <end position="376"/>
    </location>
</feature>
<dbReference type="PROSITE" id="PS50261">
    <property type="entry name" value="G_PROTEIN_RECEP_F2_4"/>
    <property type="match status" value="1"/>
</dbReference>
<evidence type="ECO:0000256" key="13">
    <source>
        <dbReference type="SAM" id="Phobius"/>
    </source>
</evidence>
<dbReference type="SMART" id="SM00181">
    <property type="entry name" value="EGF"/>
    <property type="match status" value="2"/>
</dbReference>
<feature type="transmembrane region" description="Helical" evidence="13">
    <location>
        <begin position="396"/>
        <end position="417"/>
    </location>
</feature>
<dbReference type="InterPro" id="IPR000152">
    <property type="entry name" value="EGF-type_Asp/Asn_hydroxyl_site"/>
</dbReference>
<evidence type="ECO:0000256" key="12">
    <source>
        <dbReference type="PROSITE-ProRule" id="PRU00076"/>
    </source>
</evidence>
<keyword evidence="11" id="KW-0807">Transducer</keyword>
<dbReference type="Proteomes" id="UP000261580">
    <property type="component" value="Unassembled WGS sequence"/>
</dbReference>
<dbReference type="SUPFAM" id="SSF57196">
    <property type="entry name" value="EGF/Laminin"/>
    <property type="match status" value="2"/>
</dbReference>
<dbReference type="PRINTS" id="PR01128">
    <property type="entry name" value="EMR1HORMONER"/>
</dbReference>
<dbReference type="InterPro" id="IPR049883">
    <property type="entry name" value="NOTCH1_EGF-like"/>
</dbReference>
<reference evidence="17" key="1">
    <citation type="submission" date="2025-08" db="UniProtKB">
        <authorList>
            <consortium name="Ensembl"/>
        </authorList>
    </citation>
    <scope>IDENTIFICATION</scope>
</reference>
<organism evidence="17 18">
    <name type="scientific">Neolamprologus brichardi</name>
    <name type="common">Fairy cichlid</name>
    <name type="synonym">Lamprologus brichardi</name>
    <dbReference type="NCBI Taxonomy" id="32507"/>
    <lineage>
        <taxon>Eukaryota</taxon>
        <taxon>Metazoa</taxon>
        <taxon>Chordata</taxon>
        <taxon>Craniata</taxon>
        <taxon>Vertebrata</taxon>
        <taxon>Euteleostomi</taxon>
        <taxon>Actinopterygii</taxon>
        <taxon>Neopterygii</taxon>
        <taxon>Teleostei</taxon>
        <taxon>Neoteleostei</taxon>
        <taxon>Acanthomorphata</taxon>
        <taxon>Ovalentaria</taxon>
        <taxon>Cichlomorphae</taxon>
        <taxon>Cichliformes</taxon>
        <taxon>Cichlidae</taxon>
        <taxon>African cichlids</taxon>
        <taxon>Pseudocrenilabrinae</taxon>
        <taxon>Lamprologini</taxon>
        <taxon>Neolamprologus</taxon>
    </lineage>
</organism>
<dbReference type="Bgee" id="ENSNBRG00000020038">
    <property type="expression patterns" value="Expressed in mesonephros and 2 other cell types or tissues"/>
</dbReference>
<evidence type="ECO:0000259" key="15">
    <source>
        <dbReference type="PROSITE" id="PS50221"/>
    </source>
</evidence>
<evidence type="ECO:0000259" key="14">
    <source>
        <dbReference type="PROSITE" id="PS50026"/>
    </source>
</evidence>
<dbReference type="PROSITE" id="PS50026">
    <property type="entry name" value="EGF_3"/>
    <property type="match status" value="2"/>
</dbReference>
<feature type="transmembrane region" description="Helical" evidence="13">
    <location>
        <begin position="507"/>
        <end position="529"/>
    </location>
</feature>
<evidence type="ECO:0000256" key="1">
    <source>
        <dbReference type="ARBA" id="ARBA00004651"/>
    </source>
</evidence>
<protein>
    <submittedName>
        <fullName evidence="17">EGF-like module-containing mucin-like hormone receptor-like 1-like</fullName>
    </submittedName>
</protein>
<feature type="domain" description="EGF-like" evidence="14">
    <location>
        <begin position="61"/>
        <end position="99"/>
    </location>
</feature>
<dbReference type="GO" id="GO:0005509">
    <property type="term" value="F:calcium ion binding"/>
    <property type="evidence" value="ECO:0007669"/>
    <property type="project" value="InterPro"/>
</dbReference>
<keyword evidence="2" id="KW-1003">Cell membrane</keyword>
<dbReference type="PRINTS" id="PR00249">
    <property type="entry name" value="GPCRSECRETIN"/>
</dbReference>
<feature type="domain" description="G-protein coupled receptors family 2 profile 2" evidence="16">
    <location>
        <begin position="291"/>
        <end position="530"/>
    </location>
</feature>
<dbReference type="Ensembl" id="ENSNBRT00000027073.1">
    <property type="protein sequence ID" value="ENSNBRP00000026373.1"/>
    <property type="gene ID" value="ENSNBRG00000020038.1"/>
</dbReference>
<proteinExistence type="predicted"/>
<sequence>MQIHLFTFLCPYKDINECQDDKPCGENTVCTNTNGSYYCQCKDGFRNPTGKVNFTVGACKDIQECLEIKDICGSNAKCKNAVPYYSCTCDDGFISTTGNKTFHHDQNATCEDINECQKGNPCGQSASCYNTQGRNQQCMFRKVCLVSELDMFVHKGPDIPKGNITLSTKHANLDIQMEIAAGDPAYYPGNHMPTNTNQSFKINSKVATVTVSNRNTSHLKTPVSLTLNHLEEQVETNQTFHICVFWDSSVNGGSWSDRGCGVAESNLEYTSCSCNHLGTFAILTAHNEIKFHLIIWVFLSLSLICLFISILTFSMIHSIKSLRTTIHLHLCISLFIANLAFLAGISHFENQVNTNCVLVTGILHFSYLATFLWICLDSVQLFRMIMLVSNTNFKTLHMMAAAYGVPAVIVAISTLANSMGHGTERYCWVTQGFIWNYFGPACVIIIVNIFFFFITVWKLAQKFSSVNPDLDDLHKIEAFTISAVAQLFVLGNTWIFGSFQFQENHTAMAYLTIFGSLEGVTLFAVYCLFSRQVTLEKFYVCFQSKLKYNHSAETTCHMRMLAHQKGRLMVFADKTTNSNFTQETHLASCV</sequence>
<dbReference type="Pfam" id="PF01825">
    <property type="entry name" value="GPS"/>
    <property type="match status" value="1"/>
</dbReference>
<dbReference type="InterPro" id="IPR018097">
    <property type="entry name" value="EGF_Ca-bd_CS"/>
</dbReference>
<dbReference type="InterPro" id="IPR046338">
    <property type="entry name" value="GAIN_dom_sf"/>
</dbReference>
<dbReference type="PANTHER" id="PTHR12011:SF433">
    <property type="entry name" value="ADHESION G PROTEIN-COUPLED RECEPTOR E1-LIKE-RELATED"/>
    <property type="match status" value="1"/>
</dbReference>
<dbReference type="InterPro" id="IPR000203">
    <property type="entry name" value="GPS"/>
</dbReference>
<dbReference type="InterPro" id="IPR057244">
    <property type="entry name" value="GAIN_B"/>
</dbReference>
<dbReference type="InterPro" id="IPR000832">
    <property type="entry name" value="GPCR_2_secretin-like"/>
</dbReference>
<feature type="transmembrane region" description="Helical" evidence="13">
    <location>
        <begin position="478"/>
        <end position="501"/>
    </location>
</feature>
<keyword evidence="10" id="KW-0325">Glycoprotein</keyword>
<keyword evidence="5 13" id="KW-1133">Transmembrane helix</keyword>
<dbReference type="SMART" id="SM00303">
    <property type="entry name" value="GPS"/>
    <property type="match status" value="1"/>
</dbReference>
<dbReference type="Gene3D" id="2.60.220.50">
    <property type="match status" value="1"/>
</dbReference>
<evidence type="ECO:0000256" key="11">
    <source>
        <dbReference type="ARBA" id="ARBA00023224"/>
    </source>
</evidence>
<name>A0A3Q4HYM7_NEOBR</name>
<feature type="domain" description="GAIN-B" evidence="15">
    <location>
        <begin position="155"/>
        <end position="290"/>
    </location>
</feature>
<feature type="transmembrane region" description="Helical" evidence="13">
    <location>
        <begin position="437"/>
        <end position="457"/>
    </location>
</feature>
<dbReference type="PROSITE" id="PS00010">
    <property type="entry name" value="ASX_HYDROXYL"/>
    <property type="match status" value="2"/>
</dbReference>
<keyword evidence="8" id="KW-1015">Disulfide bond</keyword>
<dbReference type="GO" id="GO:0004930">
    <property type="term" value="F:G protein-coupled receptor activity"/>
    <property type="evidence" value="ECO:0007669"/>
    <property type="project" value="UniProtKB-KW"/>
</dbReference>
<evidence type="ECO:0000256" key="2">
    <source>
        <dbReference type="ARBA" id="ARBA00022475"/>
    </source>
</evidence>
<dbReference type="Gene3D" id="2.10.25.10">
    <property type="entry name" value="Laminin"/>
    <property type="match status" value="2"/>
</dbReference>
<keyword evidence="18" id="KW-1185">Reference proteome</keyword>
<dbReference type="InterPro" id="IPR001881">
    <property type="entry name" value="EGF-like_Ca-bd_dom"/>
</dbReference>
<evidence type="ECO:0000256" key="4">
    <source>
        <dbReference type="ARBA" id="ARBA00022692"/>
    </source>
</evidence>
<dbReference type="Gene3D" id="1.20.1070.10">
    <property type="entry name" value="Rhodopsin 7-helix transmembrane proteins"/>
    <property type="match status" value="1"/>
</dbReference>
<keyword evidence="3 12" id="KW-0245">EGF-like domain</keyword>
<keyword evidence="9" id="KW-0675">Receptor</keyword>
<feature type="domain" description="EGF-like" evidence="14">
    <location>
        <begin position="14"/>
        <end position="51"/>
    </location>
</feature>
<dbReference type="GO" id="GO:0005886">
    <property type="term" value="C:plasma membrane"/>
    <property type="evidence" value="ECO:0007669"/>
    <property type="project" value="UniProtKB-SubCell"/>
</dbReference>
<evidence type="ECO:0000256" key="9">
    <source>
        <dbReference type="ARBA" id="ARBA00023170"/>
    </source>
</evidence>
<dbReference type="SMART" id="SM00179">
    <property type="entry name" value="EGF_CA"/>
    <property type="match status" value="3"/>
</dbReference>
<reference evidence="17" key="2">
    <citation type="submission" date="2025-09" db="UniProtKB">
        <authorList>
            <consortium name="Ensembl"/>
        </authorList>
    </citation>
    <scope>IDENTIFICATION</scope>
</reference>
<dbReference type="CDD" id="cd00054">
    <property type="entry name" value="EGF_CA"/>
    <property type="match status" value="3"/>
</dbReference>
<evidence type="ECO:0000313" key="18">
    <source>
        <dbReference type="Proteomes" id="UP000261580"/>
    </source>
</evidence>
<dbReference type="PANTHER" id="PTHR12011">
    <property type="entry name" value="ADHESION G-PROTEIN COUPLED RECEPTOR"/>
    <property type="match status" value="1"/>
</dbReference>
<comment type="caution">
    <text evidence="12">Lacks conserved residue(s) required for the propagation of feature annotation.</text>
</comment>
<evidence type="ECO:0000256" key="6">
    <source>
        <dbReference type="ARBA" id="ARBA00023040"/>
    </source>
</evidence>
<keyword evidence="7 13" id="KW-0472">Membrane</keyword>
<evidence type="ECO:0000256" key="3">
    <source>
        <dbReference type="ARBA" id="ARBA00022536"/>
    </source>
</evidence>
<dbReference type="InterPro" id="IPR017981">
    <property type="entry name" value="GPCR_2-like_7TM"/>
</dbReference>
<evidence type="ECO:0000256" key="5">
    <source>
        <dbReference type="ARBA" id="ARBA00022989"/>
    </source>
</evidence>
<evidence type="ECO:0000256" key="8">
    <source>
        <dbReference type="ARBA" id="ARBA00023157"/>
    </source>
</evidence>